<protein>
    <submittedName>
        <fullName evidence="1">Uncharacterized protein</fullName>
    </submittedName>
</protein>
<gene>
    <name evidence="1" type="ORF">PHET_12221</name>
</gene>
<accession>A0A8J4SFL9</accession>
<comment type="caution">
    <text evidence="1">The sequence shown here is derived from an EMBL/GenBank/DDBJ whole genome shotgun (WGS) entry which is preliminary data.</text>
</comment>
<dbReference type="EMBL" id="LUCH01013893">
    <property type="protein sequence ID" value="KAF5395388.1"/>
    <property type="molecule type" value="Genomic_DNA"/>
</dbReference>
<dbReference type="OrthoDB" id="5599713at2759"/>
<reference evidence="1" key="1">
    <citation type="submission" date="2019-05" db="EMBL/GenBank/DDBJ databases">
        <title>Annotation for the trematode Paragonimus heterotremus.</title>
        <authorList>
            <person name="Choi Y.-J."/>
        </authorList>
    </citation>
    <scope>NUCLEOTIDE SEQUENCE</scope>
    <source>
        <strain evidence="1">LC</strain>
    </source>
</reference>
<proteinExistence type="predicted"/>
<sequence>MKINQFEAQGPTLSNEETTRWAEVSAVIDCTEPENSNVVRFWQGALSQYSRQNTCHARRRPTTSAANSRKGSCCSSVVDLAAAMTTASLME</sequence>
<evidence type="ECO:0000313" key="1">
    <source>
        <dbReference type="EMBL" id="KAF5395388.1"/>
    </source>
</evidence>
<name>A0A8J4SFL9_9TREM</name>
<dbReference type="Gene3D" id="1.10.10.1730">
    <property type="entry name" value="Folliculin"/>
    <property type="match status" value="1"/>
</dbReference>
<evidence type="ECO:0000313" key="2">
    <source>
        <dbReference type="Proteomes" id="UP000748531"/>
    </source>
</evidence>
<dbReference type="InterPro" id="IPR044886">
    <property type="entry name" value="FLCN_DENN_C_sf"/>
</dbReference>
<dbReference type="AlphaFoldDB" id="A0A8J4SFL9"/>
<keyword evidence="2" id="KW-1185">Reference proteome</keyword>
<dbReference type="Proteomes" id="UP000748531">
    <property type="component" value="Unassembled WGS sequence"/>
</dbReference>
<organism evidence="1 2">
    <name type="scientific">Paragonimus heterotremus</name>
    <dbReference type="NCBI Taxonomy" id="100268"/>
    <lineage>
        <taxon>Eukaryota</taxon>
        <taxon>Metazoa</taxon>
        <taxon>Spiralia</taxon>
        <taxon>Lophotrochozoa</taxon>
        <taxon>Platyhelminthes</taxon>
        <taxon>Trematoda</taxon>
        <taxon>Digenea</taxon>
        <taxon>Plagiorchiida</taxon>
        <taxon>Troglotremata</taxon>
        <taxon>Troglotrematidae</taxon>
        <taxon>Paragonimus</taxon>
    </lineage>
</organism>